<reference evidence="2 3" key="1">
    <citation type="submission" date="2018-06" db="EMBL/GenBank/DDBJ databases">
        <title>Combined omics and stable isotope probing to characterize newly discovered Mariana Back-Arc vent microbial communities.</title>
        <authorList>
            <person name="Trembath-Reichert E."/>
            <person name="Huber J.A."/>
        </authorList>
    </citation>
    <scope>NUCLEOTIDE SEQUENCE [LARGE SCALE GENOMIC DNA]</scope>
    <source>
        <strain evidence="2">MAG 58</strain>
    </source>
</reference>
<dbReference type="AlphaFoldDB" id="A0A432GLM0"/>
<accession>A0A432GLM0</accession>
<sequence>MKISGIFYWLFIICFPIQFLFSRDWMSFGVNTFLFALMPLIGAAAALFRKGVTVLMPGKIVITLVVASGCIATLNSVHSAGSGTNSWGIWLYVVTLAGLMWEVMGFWSRVETQLNKKTGIVINLLV</sequence>
<feature type="transmembrane region" description="Helical" evidence="1">
    <location>
        <begin position="5"/>
        <end position="22"/>
    </location>
</feature>
<feature type="non-terminal residue" evidence="2">
    <location>
        <position position="126"/>
    </location>
</feature>
<comment type="caution">
    <text evidence="2">The sequence shown here is derived from an EMBL/GenBank/DDBJ whole genome shotgun (WGS) entry which is preliminary data.</text>
</comment>
<keyword evidence="1" id="KW-0812">Transmembrane</keyword>
<name>A0A432GLM0_9DELT</name>
<keyword evidence="1" id="KW-1133">Transmembrane helix</keyword>
<organism evidence="2 3">
    <name type="scientific">SAR324 cluster bacterium</name>
    <dbReference type="NCBI Taxonomy" id="2024889"/>
    <lineage>
        <taxon>Bacteria</taxon>
        <taxon>Deltaproteobacteria</taxon>
        <taxon>SAR324 cluster</taxon>
    </lineage>
</organism>
<evidence type="ECO:0000313" key="2">
    <source>
        <dbReference type="EMBL" id="RTZ84678.1"/>
    </source>
</evidence>
<evidence type="ECO:0000256" key="1">
    <source>
        <dbReference type="SAM" id="Phobius"/>
    </source>
</evidence>
<gene>
    <name evidence="2" type="ORF">DSY96_05960</name>
</gene>
<evidence type="ECO:0000313" key="3">
    <source>
        <dbReference type="Proteomes" id="UP000287917"/>
    </source>
</evidence>
<protein>
    <submittedName>
        <fullName evidence="2">Uncharacterized protein</fullName>
    </submittedName>
</protein>
<dbReference type="Proteomes" id="UP000287917">
    <property type="component" value="Unassembled WGS sequence"/>
</dbReference>
<feature type="transmembrane region" description="Helical" evidence="1">
    <location>
        <begin position="89"/>
        <end position="107"/>
    </location>
</feature>
<dbReference type="EMBL" id="QNZK01000207">
    <property type="protein sequence ID" value="RTZ84678.1"/>
    <property type="molecule type" value="Genomic_DNA"/>
</dbReference>
<feature type="transmembrane region" description="Helical" evidence="1">
    <location>
        <begin position="60"/>
        <end position="77"/>
    </location>
</feature>
<feature type="transmembrane region" description="Helical" evidence="1">
    <location>
        <begin position="28"/>
        <end position="48"/>
    </location>
</feature>
<keyword evidence="1" id="KW-0472">Membrane</keyword>
<proteinExistence type="predicted"/>